<dbReference type="STRING" id="463301.SAMN04487955_1202"/>
<accession>A0A1I7KGJ3</accession>
<dbReference type="OrthoDB" id="583339at2"/>
<sequence>MGATVAFAFGPNSGNNPFVLAVPCNEPLVWQGPEYIRADEIADALPRDAWHRLSAGSGSKDEHWYGWAMTPLWRLPLAEEAPHWGHYLLIRQSCADPTDRAFYMAFASRDQVSLDALIRVASQRWPIEQGFQTAKGEGGLEQ</sequence>
<organism evidence="1 2">
    <name type="scientific">Halomonas korlensis</name>
    <dbReference type="NCBI Taxonomy" id="463301"/>
    <lineage>
        <taxon>Bacteria</taxon>
        <taxon>Pseudomonadati</taxon>
        <taxon>Pseudomonadota</taxon>
        <taxon>Gammaproteobacteria</taxon>
        <taxon>Oceanospirillales</taxon>
        <taxon>Halomonadaceae</taxon>
        <taxon>Halomonas</taxon>
    </lineage>
</organism>
<dbReference type="EMBL" id="FPBP01000020">
    <property type="protein sequence ID" value="SFU96549.1"/>
    <property type="molecule type" value="Genomic_DNA"/>
</dbReference>
<name>A0A1I7KGJ3_9GAMM</name>
<dbReference type="AlphaFoldDB" id="A0A1I7KGJ3"/>
<evidence type="ECO:0000313" key="1">
    <source>
        <dbReference type="EMBL" id="SFU96549.1"/>
    </source>
</evidence>
<dbReference type="RefSeq" id="WP_139233037.1">
    <property type="nucleotide sequence ID" value="NZ_FPBP01000020.1"/>
</dbReference>
<dbReference type="Proteomes" id="UP000198693">
    <property type="component" value="Unassembled WGS sequence"/>
</dbReference>
<keyword evidence="2" id="KW-1185">Reference proteome</keyword>
<protein>
    <submittedName>
        <fullName evidence="1">Uncharacterized protein</fullName>
    </submittedName>
</protein>
<proteinExistence type="predicted"/>
<evidence type="ECO:0000313" key="2">
    <source>
        <dbReference type="Proteomes" id="UP000198693"/>
    </source>
</evidence>
<gene>
    <name evidence="1" type="ORF">SAMN04487955_1202</name>
</gene>
<reference evidence="2" key="1">
    <citation type="submission" date="2016-10" db="EMBL/GenBank/DDBJ databases">
        <authorList>
            <person name="Varghese N."/>
            <person name="Submissions S."/>
        </authorList>
    </citation>
    <scope>NUCLEOTIDE SEQUENCE [LARGE SCALE GENOMIC DNA]</scope>
    <source>
        <strain evidence="2">CGMCC 1.6981</strain>
    </source>
</reference>